<dbReference type="EMBL" id="CM055748">
    <property type="protein sequence ID" value="KAJ7995456.1"/>
    <property type="molecule type" value="Genomic_DNA"/>
</dbReference>
<evidence type="ECO:0000313" key="2">
    <source>
        <dbReference type="Proteomes" id="UP001157502"/>
    </source>
</evidence>
<protein>
    <submittedName>
        <fullName evidence="1">Uncharacterized protein</fullName>
    </submittedName>
</protein>
<name>A0ACC2FVR0_DALPE</name>
<reference evidence="1" key="1">
    <citation type="submission" date="2021-05" db="EMBL/GenBank/DDBJ databases">
        <authorList>
            <person name="Pan Q."/>
            <person name="Jouanno E."/>
            <person name="Zahm M."/>
            <person name="Klopp C."/>
            <person name="Cabau C."/>
            <person name="Louis A."/>
            <person name="Berthelot C."/>
            <person name="Parey E."/>
            <person name="Roest Crollius H."/>
            <person name="Montfort J."/>
            <person name="Robinson-Rechavi M."/>
            <person name="Bouchez O."/>
            <person name="Lampietro C."/>
            <person name="Lopez Roques C."/>
            <person name="Donnadieu C."/>
            <person name="Postlethwait J."/>
            <person name="Bobe J."/>
            <person name="Dillon D."/>
            <person name="Chandos A."/>
            <person name="von Hippel F."/>
            <person name="Guiguen Y."/>
        </authorList>
    </citation>
    <scope>NUCLEOTIDE SEQUENCE</scope>
    <source>
        <strain evidence="1">YG-Jan2019</strain>
    </source>
</reference>
<organism evidence="1 2">
    <name type="scientific">Dallia pectoralis</name>
    <name type="common">Alaska blackfish</name>
    <dbReference type="NCBI Taxonomy" id="75939"/>
    <lineage>
        <taxon>Eukaryota</taxon>
        <taxon>Metazoa</taxon>
        <taxon>Chordata</taxon>
        <taxon>Craniata</taxon>
        <taxon>Vertebrata</taxon>
        <taxon>Euteleostomi</taxon>
        <taxon>Actinopterygii</taxon>
        <taxon>Neopterygii</taxon>
        <taxon>Teleostei</taxon>
        <taxon>Protacanthopterygii</taxon>
        <taxon>Esociformes</taxon>
        <taxon>Umbridae</taxon>
        <taxon>Dallia</taxon>
    </lineage>
</organism>
<proteinExistence type="predicted"/>
<dbReference type="Proteomes" id="UP001157502">
    <property type="component" value="Chromosome 21"/>
</dbReference>
<comment type="caution">
    <text evidence="1">The sequence shown here is derived from an EMBL/GenBank/DDBJ whole genome shotgun (WGS) entry which is preliminary data.</text>
</comment>
<keyword evidence="2" id="KW-1185">Reference proteome</keyword>
<sequence>MVLGIRKRIQNHLAERRLSKIRLVSKDGRCNINIGNVKYNNRFALFADFWTSFVETRWRFVLIVFVTTHSLNWFIFSLVWYWLAKNNGDLLWQNPLQNHTPCALNVFGLTSSFLFSLETQTKIGYGVRAITPQCPGGITLFMIESLYSELITCLMGGVILAKISLPKKRAKAITFSDEAVICQKEDFLCFMFRVANLRKTLMVGSKIYGKLFRTTVKPDGETIIMDQINIEFLVDAGKDSLFFVCPLTLYHVINKASPFFDVTKDTLRQQEFELVVFMDSTAESTSHTCQVRTSFIPQEILWGYNFQPIISRDQEGKYSVDLSNFSKMSPVATAHCAHCFHNGGHHFHIANGLDNPGFQAIDISK</sequence>
<gene>
    <name evidence="1" type="ORF">DPEC_G00244750</name>
</gene>
<accession>A0ACC2FVR0</accession>
<evidence type="ECO:0000313" key="1">
    <source>
        <dbReference type="EMBL" id="KAJ7995456.1"/>
    </source>
</evidence>